<proteinExistence type="predicted"/>
<gene>
    <name evidence="2" type="ORF">g.7323</name>
    <name evidence="3" type="ORF">g.7324</name>
</gene>
<dbReference type="AlphaFoldDB" id="A0A1B6J5P4"/>
<evidence type="ECO:0000256" key="1">
    <source>
        <dbReference type="SAM" id="MobiDB-lite"/>
    </source>
</evidence>
<organism evidence="3">
    <name type="scientific">Homalodisca liturata</name>
    <dbReference type="NCBI Taxonomy" id="320908"/>
    <lineage>
        <taxon>Eukaryota</taxon>
        <taxon>Metazoa</taxon>
        <taxon>Ecdysozoa</taxon>
        <taxon>Arthropoda</taxon>
        <taxon>Hexapoda</taxon>
        <taxon>Insecta</taxon>
        <taxon>Pterygota</taxon>
        <taxon>Neoptera</taxon>
        <taxon>Paraneoptera</taxon>
        <taxon>Hemiptera</taxon>
        <taxon>Auchenorrhyncha</taxon>
        <taxon>Membracoidea</taxon>
        <taxon>Cicadellidae</taxon>
        <taxon>Cicadellinae</taxon>
        <taxon>Proconiini</taxon>
        <taxon>Homalodisca</taxon>
    </lineage>
</organism>
<sequence length="106" mass="12096">MELSTKLSSLEKHGEPTPKMAIKELTRKAGYRILEAKKVDTKFDRKAVMLLVEVDSTKTAVTFLPVRFEKTLDDSDLQEMTSSKRYKVRCTGVNGLLVDVKIWKCM</sequence>
<evidence type="ECO:0000313" key="2">
    <source>
        <dbReference type="EMBL" id="JAS87106.1"/>
    </source>
</evidence>
<dbReference type="EMBL" id="GECU01020600">
    <property type="protein sequence ID" value="JAS87106.1"/>
    <property type="molecule type" value="Transcribed_RNA"/>
</dbReference>
<reference evidence="3" key="1">
    <citation type="submission" date="2015-11" db="EMBL/GenBank/DDBJ databases">
        <title>De novo transcriptome assembly of four potential Pierce s Disease insect vectors from Arizona vineyards.</title>
        <authorList>
            <person name="Tassone E.E."/>
        </authorList>
    </citation>
    <scope>NUCLEOTIDE SEQUENCE</scope>
</reference>
<accession>A0A1B6J5P4</accession>
<feature type="region of interest" description="Disordered" evidence="1">
    <location>
        <begin position="1"/>
        <end position="21"/>
    </location>
</feature>
<dbReference type="EMBL" id="GECU01013200">
    <property type="protein sequence ID" value="JAS94506.1"/>
    <property type="molecule type" value="Transcribed_RNA"/>
</dbReference>
<feature type="compositionally biased region" description="Basic and acidic residues" evidence="1">
    <location>
        <begin position="9"/>
        <end position="21"/>
    </location>
</feature>
<evidence type="ECO:0000313" key="3">
    <source>
        <dbReference type="EMBL" id="JAS94506.1"/>
    </source>
</evidence>
<name>A0A1B6J5P4_9HEMI</name>
<protein>
    <submittedName>
        <fullName evidence="3">Uncharacterized protein</fullName>
    </submittedName>
</protein>